<sequence>MGWLDAVQVRQARTEDLGALVEALGEEDFFADRLARQRAGRGIQLTAWLRGTPIGGVYLWWDPAEEPEVRRHLSGVPLLNHVEVCARHRNRGVGTRLVLTSERLLRERGFDRVALAVRIDNPDAGRLYQRLGYQVWPHPPVICRYEVKLPDGTRKQCSETCDMLVKPLC</sequence>
<dbReference type="PROSITE" id="PS51186">
    <property type="entry name" value="GNAT"/>
    <property type="match status" value="1"/>
</dbReference>
<dbReference type="InterPro" id="IPR050680">
    <property type="entry name" value="YpeA/RimI_acetyltransf"/>
</dbReference>
<dbReference type="RefSeq" id="WP_025359512.1">
    <property type="nucleotide sequence ID" value="NZ_BAAABQ010000010.1"/>
</dbReference>
<proteinExistence type="predicted"/>
<keyword evidence="5" id="KW-1185">Reference proteome</keyword>
<dbReference type="Pfam" id="PF00583">
    <property type="entry name" value="Acetyltransf_1"/>
    <property type="match status" value="1"/>
</dbReference>
<dbReference type="SUPFAM" id="SSF55729">
    <property type="entry name" value="Acyl-CoA N-acyltransferases (Nat)"/>
    <property type="match status" value="1"/>
</dbReference>
<dbReference type="InterPro" id="IPR016181">
    <property type="entry name" value="Acyl_CoA_acyltransferase"/>
</dbReference>
<evidence type="ECO:0000313" key="4">
    <source>
        <dbReference type="EMBL" id="MBA8922834.1"/>
    </source>
</evidence>
<feature type="domain" description="N-acetyltransferase" evidence="3">
    <location>
        <begin position="1"/>
        <end position="150"/>
    </location>
</feature>
<dbReference type="CDD" id="cd04301">
    <property type="entry name" value="NAT_SF"/>
    <property type="match status" value="1"/>
</dbReference>
<dbReference type="Proteomes" id="UP000517916">
    <property type="component" value="Unassembled WGS sequence"/>
</dbReference>
<dbReference type="PANTHER" id="PTHR43420">
    <property type="entry name" value="ACETYLTRANSFERASE"/>
    <property type="match status" value="1"/>
</dbReference>
<dbReference type="InterPro" id="IPR000182">
    <property type="entry name" value="GNAT_dom"/>
</dbReference>
<evidence type="ECO:0000259" key="3">
    <source>
        <dbReference type="PROSITE" id="PS51186"/>
    </source>
</evidence>
<reference evidence="4 5" key="1">
    <citation type="submission" date="2020-08" db="EMBL/GenBank/DDBJ databases">
        <title>Genomic Encyclopedia of Archaeal and Bacterial Type Strains, Phase II (KMG-II): from individual species to whole genera.</title>
        <authorList>
            <person name="Goeker M."/>
        </authorList>
    </citation>
    <scope>NUCLEOTIDE SEQUENCE [LARGE SCALE GENOMIC DNA]</scope>
    <source>
        <strain evidence="4 5">DSM 43850</strain>
    </source>
</reference>
<protein>
    <submittedName>
        <fullName evidence="4">GNAT superfamily N-acetyltransferase</fullName>
    </submittedName>
</protein>
<keyword evidence="1" id="KW-0808">Transferase</keyword>
<accession>A0ABR6B7I8</accession>
<name>A0ABR6B7I8_9PSEU</name>
<organism evidence="4 5">
    <name type="scientific">Kutzneria viridogrisea</name>
    <dbReference type="NCBI Taxonomy" id="47990"/>
    <lineage>
        <taxon>Bacteria</taxon>
        <taxon>Bacillati</taxon>
        <taxon>Actinomycetota</taxon>
        <taxon>Actinomycetes</taxon>
        <taxon>Pseudonocardiales</taxon>
        <taxon>Pseudonocardiaceae</taxon>
        <taxon>Kutzneria</taxon>
    </lineage>
</organism>
<comment type="caution">
    <text evidence="4">The sequence shown here is derived from an EMBL/GenBank/DDBJ whole genome shotgun (WGS) entry which is preliminary data.</text>
</comment>
<evidence type="ECO:0000313" key="5">
    <source>
        <dbReference type="Proteomes" id="UP000517916"/>
    </source>
</evidence>
<evidence type="ECO:0000256" key="2">
    <source>
        <dbReference type="ARBA" id="ARBA00023315"/>
    </source>
</evidence>
<gene>
    <name evidence="4" type="ORF">BC739_000031</name>
</gene>
<evidence type="ECO:0000256" key="1">
    <source>
        <dbReference type="ARBA" id="ARBA00022679"/>
    </source>
</evidence>
<dbReference type="Gene3D" id="3.40.630.30">
    <property type="match status" value="1"/>
</dbReference>
<keyword evidence="2" id="KW-0012">Acyltransferase</keyword>
<dbReference type="PANTHER" id="PTHR43420:SF44">
    <property type="entry name" value="ACETYLTRANSFERASE YPEA"/>
    <property type="match status" value="1"/>
</dbReference>
<dbReference type="EMBL" id="JACJID010000001">
    <property type="protein sequence ID" value="MBA8922834.1"/>
    <property type="molecule type" value="Genomic_DNA"/>
</dbReference>